<evidence type="ECO:0000313" key="10">
    <source>
        <dbReference type="Proteomes" id="UP000675781"/>
    </source>
</evidence>
<dbReference type="GO" id="GO:0008270">
    <property type="term" value="F:zinc ion binding"/>
    <property type="evidence" value="ECO:0007669"/>
    <property type="project" value="InterPro"/>
</dbReference>
<comment type="catalytic activity">
    <reaction evidence="6">
        <text>a primary alcohol + NADP(+) = an aldehyde + NADPH + H(+)</text>
        <dbReference type="Rhea" id="RHEA:15937"/>
        <dbReference type="ChEBI" id="CHEBI:15378"/>
        <dbReference type="ChEBI" id="CHEBI:15734"/>
        <dbReference type="ChEBI" id="CHEBI:17478"/>
        <dbReference type="ChEBI" id="CHEBI:57783"/>
        <dbReference type="ChEBI" id="CHEBI:58349"/>
        <dbReference type="EC" id="1.1.1.2"/>
    </reaction>
</comment>
<dbReference type="SUPFAM" id="SSF50129">
    <property type="entry name" value="GroES-like"/>
    <property type="match status" value="1"/>
</dbReference>
<keyword evidence="4" id="KW-0560">Oxidoreductase</keyword>
<name>A0A941ISG2_9ACTN</name>
<dbReference type="Gene3D" id="3.40.50.720">
    <property type="entry name" value="NAD(P)-binding Rossmann-like Domain"/>
    <property type="match status" value="1"/>
</dbReference>
<dbReference type="Pfam" id="PF00107">
    <property type="entry name" value="ADH_zinc_N"/>
    <property type="match status" value="1"/>
</dbReference>
<dbReference type="Gene3D" id="3.90.180.10">
    <property type="entry name" value="Medium-chain alcohol dehydrogenases, catalytic domain"/>
    <property type="match status" value="1"/>
</dbReference>
<keyword evidence="3 7" id="KW-0862">Zinc</keyword>
<evidence type="ECO:0000256" key="7">
    <source>
        <dbReference type="RuleBase" id="RU361277"/>
    </source>
</evidence>
<comment type="cofactor">
    <cofactor evidence="1 7">
        <name>Zn(2+)</name>
        <dbReference type="ChEBI" id="CHEBI:29105"/>
    </cofactor>
</comment>
<dbReference type="SUPFAM" id="SSF51735">
    <property type="entry name" value="NAD(P)-binding Rossmann-fold domains"/>
    <property type="match status" value="1"/>
</dbReference>
<dbReference type="PROSITE" id="PS00059">
    <property type="entry name" value="ADH_ZINC"/>
    <property type="match status" value="1"/>
</dbReference>
<evidence type="ECO:0000313" key="9">
    <source>
        <dbReference type="EMBL" id="MBR7838469.1"/>
    </source>
</evidence>
<protein>
    <recommendedName>
        <fullName evidence="5">alcohol dehydrogenase (NADP(+))</fullName>
        <ecNumber evidence="5">1.1.1.2</ecNumber>
    </recommendedName>
</protein>
<evidence type="ECO:0000256" key="6">
    <source>
        <dbReference type="ARBA" id="ARBA00048262"/>
    </source>
</evidence>
<reference evidence="9" key="1">
    <citation type="submission" date="2021-04" db="EMBL/GenBank/DDBJ databases">
        <title>Genome based classification of Actinospica acidithermotolerans sp. nov., an actinobacterium isolated from an Indonesian hot spring.</title>
        <authorList>
            <person name="Kusuma A.B."/>
            <person name="Putra K.E."/>
            <person name="Nafisah S."/>
            <person name="Loh J."/>
            <person name="Nouioui I."/>
            <person name="Goodfellow M."/>
        </authorList>
    </citation>
    <scope>NUCLEOTIDE SEQUENCE</scope>
    <source>
        <strain evidence="9">CSCA 57</strain>
    </source>
</reference>
<dbReference type="FunFam" id="3.40.50.720:FF:000022">
    <property type="entry name" value="Cinnamyl alcohol dehydrogenase"/>
    <property type="match status" value="1"/>
</dbReference>
<accession>A0A941ISG2</accession>
<evidence type="ECO:0000256" key="2">
    <source>
        <dbReference type="ARBA" id="ARBA00022723"/>
    </source>
</evidence>
<dbReference type="Proteomes" id="UP000675781">
    <property type="component" value="Unassembled WGS sequence"/>
</dbReference>
<dbReference type="PANTHER" id="PTHR42683">
    <property type="entry name" value="ALDEHYDE REDUCTASE"/>
    <property type="match status" value="1"/>
</dbReference>
<evidence type="ECO:0000256" key="3">
    <source>
        <dbReference type="ARBA" id="ARBA00022833"/>
    </source>
</evidence>
<dbReference type="CDD" id="cd05283">
    <property type="entry name" value="CAD1"/>
    <property type="match status" value="1"/>
</dbReference>
<evidence type="ECO:0000256" key="1">
    <source>
        <dbReference type="ARBA" id="ARBA00001947"/>
    </source>
</evidence>
<sequence>MLTVNAYAATAPTEPLTPTRIARRDLGPHDVLIEVKYCGICHTDIHWVRGDWGAKDYPVVPGHEMTGIVTEAGGEVTRHLVGDRVGVGCLANSCRTCANCRKGYEQYCLEGNVLTYGSVDRDGTLTQGGYSTHIVVTEDFVLKIPDGLALDVAAPLLCAGATTFSPLERWGAGPGKKVAVIGVGGLGHVAVKIAHAMGAEVTALSRGMGKKDDALRLGADHYHATADPDTFARLAGEFDLILNTVSAPLDVDAFLSTLAIDGTLAVVGATPEYSLHRANLVRNQRALSGSLIAGLPGTQRMLDFCAAHGVGAEIETIDAEQINEAYDRVLASDVRYRFVLDNATLV</sequence>
<dbReference type="InterPro" id="IPR002328">
    <property type="entry name" value="ADH_Zn_CS"/>
</dbReference>
<organism evidence="9 10">
    <name type="scientific">Actinospica durhamensis</name>
    <dbReference type="NCBI Taxonomy" id="1508375"/>
    <lineage>
        <taxon>Bacteria</taxon>
        <taxon>Bacillati</taxon>
        <taxon>Actinomycetota</taxon>
        <taxon>Actinomycetes</taxon>
        <taxon>Catenulisporales</taxon>
        <taxon>Actinospicaceae</taxon>
        <taxon>Actinospica</taxon>
    </lineage>
</organism>
<keyword evidence="10" id="KW-1185">Reference proteome</keyword>
<dbReference type="EMBL" id="JAGSOG010000293">
    <property type="protein sequence ID" value="MBR7838469.1"/>
    <property type="molecule type" value="Genomic_DNA"/>
</dbReference>
<dbReference type="InterPro" id="IPR020843">
    <property type="entry name" value="ER"/>
</dbReference>
<dbReference type="GO" id="GO:0008106">
    <property type="term" value="F:alcohol dehydrogenase (NADP+) activity"/>
    <property type="evidence" value="ECO:0007669"/>
    <property type="project" value="UniProtKB-EC"/>
</dbReference>
<dbReference type="RefSeq" id="WP_212532926.1">
    <property type="nucleotide sequence ID" value="NZ_JAGSOG010000293.1"/>
</dbReference>
<evidence type="ECO:0000256" key="5">
    <source>
        <dbReference type="ARBA" id="ARBA00024074"/>
    </source>
</evidence>
<gene>
    <name evidence="9" type="ORF">KDL01_34705</name>
</gene>
<comment type="similarity">
    <text evidence="7">Belongs to the zinc-containing alcohol dehydrogenase family.</text>
</comment>
<feature type="domain" description="Enoyl reductase (ER)" evidence="8">
    <location>
        <begin position="11"/>
        <end position="340"/>
    </location>
</feature>
<dbReference type="InterPro" id="IPR047109">
    <property type="entry name" value="CAD-like"/>
</dbReference>
<dbReference type="AlphaFoldDB" id="A0A941ISG2"/>
<dbReference type="SMART" id="SM00829">
    <property type="entry name" value="PKS_ER"/>
    <property type="match status" value="1"/>
</dbReference>
<proteinExistence type="inferred from homology"/>
<keyword evidence="2 7" id="KW-0479">Metal-binding</keyword>
<dbReference type="InterPro" id="IPR013154">
    <property type="entry name" value="ADH-like_N"/>
</dbReference>
<comment type="caution">
    <text evidence="9">The sequence shown here is derived from an EMBL/GenBank/DDBJ whole genome shotgun (WGS) entry which is preliminary data.</text>
</comment>
<dbReference type="Pfam" id="PF08240">
    <property type="entry name" value="ADH_N"/>
    <property type="match status" value="1"/>
</dbReference>
<dbReference type="InterPro" id="IPR011032">
    <property type="entry name" value="GroES-like_sf"/>
</dbReference>
<evidence type="ECO:0000256" key="4">
    <source>
        <dbReference type="ARBA" id="ARBA00023002"/>
    </source>
</evidence>
<dbReference type="EC" id="1.1.1.2" evidence="5"/>
<evidence type="ECO:0000259" key="8">
    <source>
        <dbReference type="SMART" id="SM00829"/>
    </source>
</evidence>
<dbReference type="InterPro" id="IPR013149">
    <property type="entry name" value="ADH-like_C"/>
</dbReference>
<dbReference type="InterPro" id="IPR036291">
    <property type="entry name" value="NAD(P)-bd_dom_sf"/>
</dbReference>